<accession>A0A4R8A9M5</accession>
<evidence type="ECO:0000313" key="2">
    <source>
        <dbReference type="Proteomes" id="UP000294743"/>
    </source>
</evidence>
<proteinExistence type="predicted"/>
<dbReference type="RefSeq" id="WP_134167447.1">
    <property type="nucleotide sequence ID" value="NZ_SODD01000001.1"/>
</dbReference>
<comment type="caution">
    <text evidence="1">The sequence shown here is derived from an EMBL/GenBank/DDBJ whole genome shotgun (WGS) entry which is preliminary data.</text>
</comment>
<evidence type="ECO:0000313" key="1">
    <source>
        <dbReference type="EMBL" id="TDW26431.1"/>
    </source>
</evidence>
<dbReference type="Proteomes" id="UP000294743">
    <property type="component" value="Unassembled WGS sequence"/>
</dbReference>
<reference evidence="1 2" key="1">
    <citation type="submission" date="2019-03" db="EMBL/GenBank/DDBJ databases">
        <title>Genomic Encyclopedia of Type Strains, Phase IV (KMG-IV): sequencing the most valuable type-strain genomes for metagenomic binning, comparative biology and taxonomic classification.</title>
        <authorList>
            <person name="Goeker M."/>
        </authorList>
    </citation>
    <scope>NUCLEOTIDE SEQUENCE [LARGE SCALE GENOMIC DNA]</scope>
    <source>
        <strain evidence="1 2">DSM 28867</strain>
    </source>
</reference>
<dbReference type="OrthoDB" id="9797643at2"/>
<name>A0A4R8A9M5_9FIRM</name>
<dbReference type="AlphaFoldDB" id="A0A4R8A9M5"/>
<keyword evidence="2" id="KW-1185">Reference proteome</keyword>
<dbReference type="EMBL" id="SODD01000001">
    <property type="protein sequence ID" value="TDW26431.1"/>
    <property type="molecule type" value="Genomic_DNA"/>
</dbReference>
<sequence length="87" mass="10164">MNWYNILNEEEKTYMDDYVKAEGSLLSLAKMYNLSYGEVKEKHEQIFSKIEDLVKGQDGFDPKTIELIGKGEFSLELADILFSKYRN</sequence>
<organism evidence="1 2">
    <name type="scientific">Breznakia blatticola</name>
    <dbReference type="NCBI Taxonomy" id="1754012"/>
    <lineage>
        <taxon>Bacteria</taxon>
        <taxon>Bacillati</taxon>
        <taxon>Bacillota</taxon>
        <taxon>Erysipelotrichia</taxon>
        <taxon>Erysipelotrichales</taxon>
        <taxon>Erysipelotrichaceae</taxon>
        <taxon>Breznakia</taxon>
    </lineage>
</organism>
<gene>
    <name evidence="1" type="ORF">EDD63_101147</name>
</gene>
<protein>
    <submittedName>
        <fullName evidence="1">Uncharacterized protein</fullName>
    </submittedName>
</protein>